<protein>
    <submittedName>
        <fullName evidence="1">Uncharacterized protein</fullName>
    </submittedName>
</protein>
<keyword evidence="2" id="KW-1185">Reference proteome</keyword>
<dbReference type="EMBL" id="KB539685">
    <property type="protein sequence ID" value="EMP32614.1"/>
    <property type="molecule type" value="Genomic_DNA"/>
</dbReference>
<accession>M7B648</accession>
<proteinExistence type="predicted"/>
<dbReference type="Proteomes" id="UP000031443">
    <property type="component" value="Unassembled WGS sequence"/>
</dbReference>
<name>M7B648_CHEMY</name>
<organism evidence="1 2">
    <name type="scientific">Chelonia mydas</name>
    <name type="common">Green sea-turtle</name>
    <name type="synonym">Chelonia agassizi</name>
    <dbReference type="NCBI Taxonomy" id="8469"/>
    <lineage>
        <taxon>Eukaryota</taxon>
        <taxon>Metazoa</taxon>
        <taxon>Chordata</taxon>
        <taxon>Craniata</taxon>
        <taxon>Vertebrata</taxon>
        <taxon>Euteleostomi</taxon>
        <taxon>Archelosauria</taxon>
        <taxon>Testudinata</taxon>
        <taxon>Testudines</taxon>
        <taxon>Cryptodira</taxon>
        <taxon>Durocryptodira</taxon>
        <taxon>Americhelydia</taxon>
        <taxon>Chelonioidea</taxon>
        <taxon>Cheloniidae</taxon>
        <taxon>Chelonia</taxon>
    </lineage>
</organism>
<evidence type="ECO:0000313" key="1">
    <source>
        <dbReference type="EMBL" id="EMP32614.1"/>
    </source>
</evidence>
<sequence>MQGTEFSRMKWKCINFMEKLVQIQTDIIFLSKCKHMDIIPKGVKCYKKDSSWTPPNGQNNRLDFYIECFRRCARAEIVERQHHLPHNLSQGHP</sequence>
<gene>
    <name evidence="1" type="ORF">UY3_10260</name>
</gene>
<dbReference type="AlphaFoldDB" id="M7B648"/>
<reference evidence="2" key="1">
    <citation type="journal article" date="2013" name="Nat. Genet.">
        <title>The draft genomes of soft-shell turtle and green sea turtle yield insights into the development and evolution of the turtle-specific body plan.</title>
        <authorList>
            <person name="Wang Z."/>
            <person name="Pascual-Anaya J."/>
            <person name="Zadissa A."/>
            <person name="Li W."/>
            <person name="Niimura Y."/>
            <person name="Huang Z."/>
            <person name="Li C."/>
            <person name="White S."/>
            <person name="Xiong Z."/>
            <person name="Fang D."/>
            <person name="Wang B."/>
            <person name="Ming Y."/>
            <person name="Chen Y."/>
            <person name="Zheng Y."/>
            <person name="Kuraku S."/>
            <person name="Pignatelli M."/>
            <person name="Herrero J."/>
            <person name="Beal K."/>
            <person name="Nozawa M."/>
            <person name="Li Q."/>
            <person name="Wang J."/>
            <person name="Zhang H."/>
            <person name="Yu L."/>
            <person name="Shigenobu S."/>
            <person name="Wang J."/>
            <person name="Liu J."/>
            <person name="Flicek P."/>
            <person name="Searle S."/>
            <person name="Wang J."/>
            <person name="Kuratani S."/>
            <person name="Yin Y."/>
            <person name="Aken B."/>
            <person name="Zhang G."/>
            <person name="Irie N."/>
        </authorList>
    </citation>
    <scope>NUCLEOTIDE SEQUENCE [LARGE SCALE GENOMIC DNA]</scope>
</reference>
<evidence type="ECO:0000313" key="2">
    <source>
        <dbReference type="Proteomes" id="UP000031443"/>
    </source>
</evidence>